<proteinExistence type="predicted"/>
<dbReference type="Pfam" id="PF01124">
    <property type="entry name" value="MAPEG"/>
    <property type="match status" value="1"/>
</dbReference>
<evidence type="ECO:0000256" key="5">
    <source>
        <dbReference type="SAM" id="Phobius"/>
    </source>
</evidence>
<evidence type="ECO:0000313" key="7">
    <source>
        <dbReference type="Proteomes" id="UP000094622"/>
    </source>
</evidence>
<keyword evidence="2 5" id="KW-0812">Transmembrane</keyword>
<sequence length="145" mass="15665">MTTAAALLAGSVLAQIVWTFAVMLWAGRARFAAARAGRVDLARIALDSSAWPDDVRRCANNMNNQFETPTLFYALALLALVLGLASLPLALLGWGFVATRVLHSLAHAGRNDLMTRFRFFFAGVLMLMVMTILLAIDLVRGAAVS</sequence>
<comment type="caution">
    <text evidence="6">The sequence shown here is derived from an EMBL/GenBank/DDBJ whole genome shotgun (WGS) entry which is preliminary data.</text>
</comment>
<dbReference type="InterPro" id="IPR023352">
    <property type="entry name" value="MAPEG-like_dom_sf"/>
</dbReference>
<evidence type="ECO:0000313" key="6">
    <source>
        <dbReference type="EMBL" id="ODN70151.1"/>
    </source>
</evidence>
<keyword evidence="4 5" id="KW-0472">Membrane</keyword>
<dbReference type="OrthoDB" id="5516290at2"/>
<dbReference type="AlphaFoldDB" id="A0A1E3H3N5"/>
<dbReference type="Proteomes" id="UP000094622">
    <property type="component" value="Unassembled WGS sequence"/>
</dbReference>
<organism evidence="6 7">
    <name type="scientific">Methylobrevis pamukkalensis</name>
    <dbReference type="NCBI Taxonomy" id="1439726"/>
    <lineage>
        <taxon>Bacteria</taxon>
        <taxon>Pseudomonadati</taxon>
        <taxon>Pseudomonadota</taxon>
        <taxon>Alphaproteobacteria</taxon>
        <taxon>Hyphomicrobiales</taxon>
        <taxon>Pleomorphomonadaceae</taxon>
        <taxon>Methylobrevis</taxon>
    </lineage>
</organism>
<dbReference type="EMBL" id="MCRJ01000060">
    <property type="protein sequence ID" value="ODN70151.1"/>
    <property type="molecule type" value="Genomic_DNA"/>
</dbReference>
<gene>
    <name evidence="6" type="ORF">A6302_02531</name>
</gene>
<keyword evidence="3 5" id="KW-1133">Transmembrane helix</keyword>
<dbReference type="SUPFAM" id="SSF161084">
    <property type="entry name" value="MAPEG domain-like"/>
    <property type="match status" value="1"/>
</dbReference>
<protein>
    <submittedName>
        <fullName evidence="6">MAPEG family protein</fullName>
    </submittedName>
</protein>
<evidence type="ECO:0000256" key="3">
    <source>
        <dbReference type="ARBA" id="ARBA00022989"/>
    </source>
</evidence>
<accession>A0A1E3H3N5</accession>
<reference evidence="6 7" key="1">
    <citation type="submission" date="2016-07" db="EMBL/GenBank/DDBJ databases">
        <title>Draft Genome Sequence of Methylobrevis pamukkalensis PK2.</title>
        <authorList>
            <person name="Vasilenko O.V."/>
            <person name="Doronina N.V."/>
            <person name="Shmareva M.N."/>
            <person name="Tarlachkov S.V."/>
            <person name="Mustakhimov I."/>
            <person name="Trotsenko Y.A."/>
        </authorList>
    </citation>
    <scope>NUCLEOTIDE SEQUENCE [LARGE SCALE GENOMIC DNA]</scope>
    <source>
        <strain evidence="6 7">PK2</strain>
    </source>
</reference>
<evidence type="ECO:0000256" key="4">
    <source>
        <dbReference type="ARBA" id="ARBA00023136"/>
    </source>
</evidence>
<dbReference type="GO" id="GO:0016020">
    <property type="term" value="C:membrane"/>
    <property type="evidence" value="ECO:0007669"/>
    <property type="project" value="UniProtKB-SubCell"/>
</dbReference>
<evidence type="ECO:0000256" key="2">
    <source>
        <dbReference type="ARBA" id="ARBA00022692"/>
    </source>
</evidence>
<feature type="transmembrane region" description="Helical" evidence="5">
    <location>
        <begin position="117"/>
        <end position="136"/>
    </location>
</feature>
<comment type="subcellular location">
    <subcellularLocation>
        <location evidence="1">Membrane</location>
    </subcellularLocation>
</comment>
<feature type="transmembrane region" description="Helical" evidence="5">
    <location>
        <begin position="71"/>
        <end position="97"/>
    </location>
</feature>
<evidence type="ECO:0000256" key="1">
    <source>
        <dbReference type="ARBA" id="ARBA00004370"/>
    </source>
</evidence>
<keyword evidence="7" id="KW-1185">Reference proteome</keyword>
<dbReference type="InterPro" id="IPR001129">
    <property type="entry name" value="Membr-assoc_MAPEG"/>
</dbReference>
<dbReference type="RefSeq" id="WP_069307123.1">
    <property type="nucleotide sequence ID" value="NZ_MCRJ01000060.1"/>
</dbReference>
<dbReference type="Gene3D" id="1.20.120.550">
    <property type="entry name" value="Membrane associated eicosanoid/glutathione metabolism-like domain"/>
    <property type="match status" value="1"/>
</dbReference>
<name>A0A1E3H3N5_9HYPH</name>